<dbReference type="Proteomes" id="UP000029382">
    <property type="component" value="Unassembled WGS sequence"/>
</dbReference>
<dbReference type="EMBL" id="FOTG01000003">
    <property type="protein sequence ID" value="SFL15658.1"/>
    <property type="molecule type" value="Genomic_DNA"/>
</dbReference>
<dbReference type="EMBL" id="AUZH01000026">
    <property type="protein sequence ID" value="KFN87451.1"/>
    <property type="molecule type" value="Genomic_DNA"/>
</dbReference>
<evidence type="ECO:0000313" key="3">
    <source>
        <dbReference type="Proteomes" id="UP000029382"/>
    </source>
</evidence>
<gene>
    <name evidence="1" type="ORF">H702_07275</name>
    <name evidence="2" type="ORF">SAMN02910290_00673</name>
</gene>
<proteinExistence type="predicted"/>
<sequence>MAIEVLNEFDKAFRDELLAELVELNREAFAIVKEELKNDSKWVGIKVLVEKTGRSRKELERLRDQGVFRCHRTGKSINSKYLYDLADVQRVLRKGV</sequence>
<reference evidence="1 3" key="1">
    <citation type="journal article" date="2014" name="Genome Announc.">
        <title>Draft Genome Sequences of Streptococcus bovis Strains ATCC 33317 and JB1.</title>
        <authorList>
            <person name="Benahmed F.H."/>
            <person name="Gopinath G.R."/>
            <person name="Harbottle H."/>
            <person name="Cotta M.A."/>
            <person name="Luo Y."/>
            <person name="Henderson C."/>
            <person name="Teri P."/>
            <person name="Soppet D."/>
            <person name="Rasmussen M."/>
            <person name="Whitehead T.R."/>
            <person name="Davidson M."/>
        </authorList>
    </citation>
    <scope>NUCLEOTIDE SEQUENCE [LARGE SCALE GENOMIC DNA]</scope>
    <source>
        <strain evidence="1 3">JB1</strain>
    </source>
</reference>
<dbReference type="RefSeq" id="WP_039697038.1">
    <property type="nucleotide sequence ID" value="NZ_AUZH01000026.1"/>
</dbReference>
<evidence type="ECO:0000313" key="4">
    <source>
        <dbReference type="Proteomes" id="UP000182793"/>
    </source>
</evidence>
<dbReference type="Proteomes" id="UP000182793">
    <property type="component" value="Unassembled WGS sequence"/>
</dbReference>
<comment type="caution">
    <text evidence="1">The sequence shown here is derived from an EMBL/GenBank/DDBJ whole genome shotgun (WGS) entry which is preliminary data.</text>
</comment>
<evidence type="ECO:0000313" key="1">
    <source>
        <dbReference type="EMBL" id="KFN87451.1"/>
    </source>
</evidence>
<accession>A0A091BP60</accession>
<keyword evidence="4" id="KW-1185">Reference proteome</keyword>
<evidence type="ECO:0000313" key="2">
    <source>
        <dbReference type="EMBL" id="SFL15658.1"/>
    </source>
</evidence>
<dbReference type="AlphaFoldDB" id="A0A091BP60"/>
<reference evidence="2 4" key="2">
    <citation type="submission" date="2016-10" db="EMBL/GenBank/DDBJ databases">
        <authorList>
            <person name="Varghese N."/>
            <person name="Submissions S."/>
        </authorList>
    </citation>
    <scope>NUCLEOTIDE SEQUENCE [LARGE SCALE GENOMIC DNA]</scope>
    <source>
        <strain evidence="2 4">JB1</strain>
    </source>
</reference>
<organism evidence="1 3">
    <name type="scientific">Streptococcus equinus JB1</name>
    <dbReference type="NCBI Taxonomy" id="1294274"/>
    <lineage>
        <taxon>Bacteria</taxon>
        <taxon>Bacillati</taxon>
        <taxon>Bacillota</taxon>
        <taxon>Bacilli</taxon>
        <taxon>Lactobacillales</taxon>
        <taxon>Streptococcaceae</taxon>
        <taxon>Streptococcus</taxon>
    </lineage>
</organism>
<name>A0A091BP60_STREI</name>
<protein>
    <submittedName>
        <fullName evidence="1">Uncharacterized protein</fullName>
    </submittedName>
</protein>